<evidence type="ECO:0000256" key="15">
    <source>
        <dbReference type="ARBA" id="ARBA00023167"/>
    </source>
</evidence>
<dbReference type="InterPro" id="IPR003726">
    <property type="entry name" value="HCY_dom"/>
</dbReference>
<reference evidence="24" key="1">
    <citation type="submission" date="2020-10" db="EMBL/GenBank/DDBJ databases">
        <authorList>
            <person name="Gilroy R."/>
        </authorList>
    </citation>
    <scope>NUCLEOTIDE SEQUENCE</scope>
    <source>
        <strain evidence="24">ChiSxjej2B14-6234</strain>
    </source>
</reference>
<name>A0A9D1CQ00_9FIRM</name>
<dbReference type="Gene3D" id="3.20.20.330">
    <property type="entry name" value="Homocysteine-binding-like domain"/>
    <property type="match status" value="1"/>
</dbReference>
<feature type="binding site" evidence="19">
    <location>
        <position position="262"/>
    </location>
    <ligand>
        <name>Zn(2+)</name>
        <dbReference type="ChEBI" id="CHEBI:29105"/>
    </ligand>
</feature>
<feature type="domain" description="Hcy-binding" evidence="20">
    <location>
        <begin position="1"/>
        <end position="277"/>
    </location>
</feature>
<feature type="binding site" evidence="19">
    <location>
        <position position="263"/>
    </location>
    <ligand>
        <name>Zn(2+)</name>
        <dbReference type="ChEBI" id="CHEBI:29105"/>
    </ligand>
</feature>
<dbReference type="GO" id="GO:0008705">
    <property type="term" value="F:methionine synthase activity"/>
    <property type="evidence" value="ECO:0007669"/>
    <property type="project" value="UniProtKB-EC"/>
</dbReference>
<dbReference type="Pfam" id="PF02607">
    <property type="entry name" value="B12-binding_2"/>
    <property type="match status" value="1"/>
</dbReference>
<keyword evidence="11 19" id="KW-0808">Transferase</keyword>
<dbReference type="PIRSF" id="PIRSF037472">
    <property type="entry name" value="DHPS_mtfrase"/>
    <property type="match status" value="1"/>
</dbReference>
<evidence type="ECO:0000256" key="12">
    <source>
        <dbReference type="ARBA" id="ARBA00022691"/>
    </source>
</evidence>
<feature type="domain" description="B12-binding" evidence="22">
    <location>
        <begin position="667"/>
        <end position="788"/>
    </location>
</feature>
<dbReference type="Gene3D" id="3.20.20.20">
    <property type="entry name" value="Dihydropteroate synthase-like"/>
    <property type="match status" value="1"/>
</dbReference>
<evidence type="ECO:0000256" key="13">
    <source>
        <dbReference type="ARBA" id="ARBA00022723"/>
    </source>
</evidence>
<keyword evidence="10" id="KW-0846">Cobalamin</keyword>
<accession>A0A9D1CQ00</accession>
<evidence type="ECO:0000313" key="24">
    <source>
        <dbReference type="EMBL" id="HIQ70927.1"/>
    </source>
</evidence>
<dbReference type="PROSITE" id="PS51332">
    <property type="entry name" value="B12_BINDING"/>
    <property type="match status" value="1"/>
</dbReference>
<evidence type="ECO:0000256" key="5">
    <source>
        <dbReference type="ARBA" id="ARBA00010398"/>
    </source>
</evidence>
<reference evidence="24" key="2">
    <citation type="journal article" date="2021" name="PeerJ">
        <title>Extensive microbial diversity within the chicken gut microbiome revealed by metagenomics and culture.</title>
        <authorList>
            <person name="Gilroy R."/>
            <person name="Ravi A."/>
            <person name="Getino M."/>
            <person name="Pursley I."/>
            <person name="Horton D.L."/>
            <person name="Alikhan N.F."/>
            <person name="Baker D."/>
            <person name="Gharbi K."/>
            <person name="Hall N."/>
            <person name="Watson M."/>
            <person name="Adriaenssens E.M."/>
            <person name="Foster-Nyarko E."/>
            <person name="Jarju S."/>
            <person name="Secka A."/>
            <person name="Antonio M."/>
            <person name="Oren A."/>
            <person name="Chaudhuri R.R."/>
            <person name="La Ragione R."/>
            <person name="Hildebrand F."/>
            <person name="Pallen M.J."/>
        </authorList>
    </citation>
    <scope>NUCLEOTIDE SEQUENCE</scope>
    <source>
        <strain evidence="24">ChiSxjej2B14-6234</strain>
    </source>
</reference>
<dbReference type="SUPFAM" id="SSF52242">
    <property type="entry name" value="Cobalamin (vitamin B12)-binding domain"/>
    <property type="match status" value="1"/>
</dbReference>
<evidence type="ECO:0000256" key="6">
    <source>
        <dbReference type="ARBA" id="ARBA00012032"/>
    </source>
</evidence>
<evidence type="ECO:0000256" key="1">
    <source>
        <dbReference type="ARBA" id="ARBA00001700"/>
    </source>
</evidence>
<comment type="cofactor">
    <cofactor evidence="3">
        <name>methylcob(III)alamin</name>
        <dbReference type="ChEBI" id="CHEBI:28115"/>
    </cofactor>
</comment>
<keyword evidence="13 19" id="KW-0479">Metal-binding</keyword>
<dbReference type="InterPro" id="IPR011005">
    <property type="entry name" value="Dihydropteroate_synth-like_sf"/>
</dbReference>
<organism evidence="24 25">
    <name type="scientific">Candidatus Onthenecus intestinigallinarum</name>
    <dbReference type="NCBI Taxonomy" id="2840875"/>
    <lineage>
        <taxon>Bacteria</taxon>
        <taxon>Bacillati</taxon>
        <taxon>Bacillota</taxon>
        <taxon>Clostridia</taxon>
        <taxon>Eubacteriales</taxon>
        <taxon>Candidatus Onthenecus</taxon>
    </lineage>
</organism>
<dbReference type="PANTHER" id="PTHR45833">
    <property type="entry name" value="METHIONINE SYNTHASE"/>
    <property type="match status" value="1"/>
</dbReference>
<comment type="caution">
    <text evidence="24">The sequence shown here is derived from an EMBL/GenBank/DDBJ whole genome shotgun (WGS) entry which is preliminary data.</text>
</comment>
<dbReference type="InterPro" id="IPR000489">
    <property type="entry name" value="Pterin-binding_dom"/>
</dbReference>
<dbReference type="GO" id="GO:0046872">
    <property type="term" value="F:metal ion binding"/>
    <property type="evidence" value="ECO:0007669"/>
    <property type="project" value="UniProtKB-KW"/>
</dbReference>
<dbReference type="GO" id="GO:0031419">
    <property type="term" value="F:cobalamin binding"/>
    <property type="evidence" value="ECO:0007669"/>
    <property type="project" value="UniProtKB-KW"/>
</dbReference>
<evidence type="ECO:0000256" key="2">
    <source>
        <dbReference type="ARBA" id="ARBA00001947"/>
    </source>
</evidence>
<evidence type="ECO:0000256" key="7">
    <source>
        <dbReference type="ARBA" id="ARBA00013998"/>
    </source>
</evidence>
<dbReference type="Proteomes" id="UP000886887">
    <property type="component" value="Unassembled WGS sequence"/>
</dbReference>
<feature type="domain" description="Pterin-binding" evidence="21">
    <location>
        <begin position="306"/>
        <end position="555"/>
    </location>
</feature>
<dbReference type="GO" id="GO:0046653">
    <property type="term" value="P:tetrahydrofolate metabolic process"/>
    <property type="evidence" value="ECO:0007669"/>
    <property type="project" value="TreeGrafter"/>
</dbReference>
<keyword evidence="9" id="KW-0028">Amino-acid biosynthesis</keyword>
<comment type="similarity">
    <text evidence="5">Belongs to the vitamin-B12 dependent methionine synthase family.</text>
</comment>
<evidence type="ECO:0000256" key="19">
    <source>
        <dbReference type="PROSITE-ProRule" id="PRU00333"/>
    </source>
</evidence>
<keyword evidence="8 19" id="KW-0489">Methyltransferase</keyword>
<evidence type="ECO:0000256" key="14">
    <source>
        <dbReference type="ARBA" id="ARBA00022833"/>
    </source>
</evidence>
<protein>
    <recommendedName>
        <fullName evidence="7">Methionine synthase</fullName>
        <ecNumber evidence="6">2.1.1.13</ecNumber>
    </recommendedName>
    <alternativeName>
        <fullName evidence="18">5-methyltetrahydrofolate--homocysteine methyltransferase</fullName>
    </alternativeName>
</protein>
<dbReference type="Gene3D" id="3.40.50.280">
    <property type="entry name" value="Cobalamin-binding domain"/>
    <property type="match status" value="1"/>
</dbReference>
<dbReference type="InterPro" id="IPR036589">
    <property type="entry name" value="HCY_dom_sf"/>
</dbReference>
<comment type="pathway">
    <text evidence="4">Amino-acid biosynthesis; L-methionine biosynthesis via de novo pathway; L-methionine from L-homocysteine (MetH route): step 1/1.</text>
</comment>
<evidence type="ECO:0000256" key="17">
    <source>
        <dbReference type="ARBA" id="ARBA00025552"/>
    </source>
</evidence>
<dbReference type="EMBL" id="DVFJ01000006">
    <property type="protein sequence ID" value="HIQ70927.1"/>
    <property type="molecule type" value="Genomic_DNA"/>
</dbReference>
<dbReference type="SUPFAM" id="SSF51717">
    <property type="entry name" value="Dihydropteroate synthetase-like"/>
    <property type="match status" value="1"/>
</dbReference>
<dbReference type="InterPro" id="IPR036594">
    <property type="entry name" value="Meth_synthase_dom"/>
</dbReference>
<dbReference type="EC" id="2.1.1.13" evidence="6"/>
<dbReference type="GO" id="GO:0032259">
    <property type="term" value="P:methylation"/>
    <property type="evidence" value="ECO:0007669"/>
    <property type="project" value="UniProtKB-KW"/>
</dbReference>
<keyword evidence="12" id="KW-0949">S-adenosyl-L-methionine</keyword>
<dbReference type="GO" id="GO:0050667">
    <property type="term" value="P:homocysteine metabolic process"/>
    <property type="evidence" value="ECO:0007669"/>
    <property type="project" value="TreeGrafter"/>
</dbReference>
<evidence type="ECO:0000256" key="4">
    <source>
        <dbReference type="ARBA" id="ARBA00005178"/>
    </source>
</evidence>
<evidence type="ECO:0000256" key="16">
    <source>
        <dbReference type="ARBA" id="ARBA00023285"/>
    </source>
</evidence>
<evidence type="ECO:0000256" key="3">
    <source>
        <dbReference type="ARBA" id="ARBA00001956"/>
    </source>
</evidence>
<dbReference type="SUPFAM" id="SSF82282">
    <property type="entry name" value="Homocysteine S-methyltransferase"/>
    <property type="match status" value="1"/>
</dbReference>
<evidence type="ECO:0000256" key="8">
    <source>
        <dbReference type="ARBA" id="ARBA00022603"/>
    </source>
</evidence>
<sequence>MLMPHFQDAFLFFDGGMGTMLQAAGLAPGELPERLNLTAPDAVRAVHRAYVQAGSDVITANTFGANALKFGAETDAVVEAGVRLARESGARYVALDIGPTGALMEPLGTLSFDSAYALFAQVVEAGARSGADMVLIETMSDLYEMRAALLAAKEHCRLPVLATMTFSQDGRTFLGADPETAAITLQALGADALGVNCSLGPTETVPIVARMAAVTRTPLIVQPNAGMPRMENGRTLYDVTPEAFAECAAEMAALGVTVFGGCCGTTPAHIRALRARLSTLRPVKREDPHLCAFASGQRAVILQGGPAVVGERINPTGKRRLKEALRAGDDAYVVREALDQQDAGADLLDVNAGLPDIDEAAVLPRLVRAIQAVSPLPLQIDSADPRALEAAVRACNGKPIINSVCGKEESLRAVLPIARRYGAAVVALTLDEGGIPDTAEGRLAIAGRILQRALDCGIAREDVLIDCLTMTASTHQTQAMETLRAVRLIRERLGLRTVLGVSNISFGLPARESLNAAFLAAALEAGLDLPILNPLGSAMQTVRAFRVLCGQDAAAADYIAHCASLPASAPVAPAAQAAAPAVPSASGLRGLILGGRAGEIVPALRTLLPGRSALELINGEFIPALDEAGARFERGELFLPQLMACADAVKAGFDYLRGLDAAPVATKGPIILATVKDDIHDIGKNIVRMLLENYGYRVIDLGRDVAPERVVEAALRERAPLVGLSALMTTTVGSMQRTIEALRAANAPCRVMVGGAVLTEEYARMVGADFYARDAAESARIAAQVIGD</sequence>
<dbReference type="InterPro" id="IPR036724">
    <property type="entry name" value="Cobalamin-bd_sf"/>
</dbReference>
<evidence type="ECO:0000256" key="18">
    <source>
        <dbReference type="ARBA" id="ARBA00031040"/>
    </source>
</evidence>
<feature type="binding site" evidence="19">
    <location>
        <position position="197"/>
    </location>
    <ligand>
        <name>Zn(2+)</name>
        <dbReference type="ChEBI" id="CHEBI:29105"/>
    </ligand>
</feature>
<dbReference type="SMART" id="SM01018">
    <property type="entry name" value="B12-binding_2"/>
    <property type="match status" value="1"/>
</dbReference>
<evidence type="ECO:0000259" key="21">
    <source>
        <dbReference type="PROSITE" id="PS50972"/>
    </source>
</evidence>
<dbReference type="Pfam" id="PF00809">
    <property type="entry name" value="Pterin_bind"/>
    <property type="match status" value="1"/>
</dbReference>
<dbReference type="Gene3D" id="1.10.1240.10">
    <property type="entry name" value="Methionine synthase domain"/>
    <property type="match status" value="1"/>
</dbReference>
<dbReference type="InterPro" id="IPR003759">
    <property type="entry name" value="Cbl-bd_cap"/>
</dbReference>
<dbReference type="PROSITE" id="PS51337">
    <property type="entry name" value="B12_BINDING_NTER"/>
    <property type="match status" value="1"/>
</dbReference>
<evidence type="ECO:0000313" key="25">
    <source>
        <dbReference type="Proteomes" id="UP000886887"/>
    </source>
</evidence>
<dbReference type="InterPro" id="IPR050554">
    <property type="entry name" value="Met_Synthase/Corrinoid"/>
</dbReference>
<dbReference type="Pfam" id="PF02310">
    <property type="entry name" value="B12-binding"/>
    <property type="match status" value="1"/>
</dbReference>
<dbReference type="PANTHER" id="PTHR45833:SF1">
    <property type="entry name" value="METHIONINE SYNTHASE"/>
    <property type="match status" value="1"/>
</dbReference>
<dbReference type="Pfam" id="PF02574">
    <property type="entry name" value="S-methyl_trans"/>
    <property type="match status" value="1"/>
</dbReference>
<evidence type="ECO:0000259" key="20">
    <source>
        <dbReference type="PROSITE" id="PS50970"/>
    </source>
</evidence>
<comment type="catalytic activity">
    <reaction evidence="1">
        <text>(6S)-5-methyl-5,6,7,8-tetrahydrofolate + L-homocysteine = (6S)-5,6,7,8-tetrahydrofolate + L-methionine</text>
        <dbReference type="Rhea" id="RHEA:11172"/>
        <dbReference type="ChEBI" id="CHEBI:18608"/>
        <dbReference type="ChEBI" id="CHEBI:57453"/>
        <dbReference type="ChEBI" id="CHEBI:57844"/>
        <dbReference type="ChEBI" id="CHEBI:58199"/>
        <dbReference type="EC" id="2.1.1.13"/>
    </reaction>
</comment>
<keyword evidence="15" id="KW-0486">Methionine biosynthesis</keyword>
<feature type="domain" description="B12-binding N-terminal" evidence="23">
    <location>
        <begin position="575"/>
        <end position="668"/>
    </location>
</feature>
<dbReference type="GO" id="GO:0005829">
    <property type="term" value="C:cytosol"/>
    <property type="evidence" value="ECO:0007669"/>
    <property type="project" value="TreeGrafter"/>
</dbReference>
<keyword evidence="16" id="KW-0170">Cobalt</keyword>
<evidence type="ECO:0000259" key="22">
    <source>
        <dbReference type="PROSITE" id="PS51332"/>
    </source>
</evidence>
<evidence type="ECO:0000256" key="11">
    <source>
        <dbReference type="ARBA" id="ARBA00022679"/>
    </source>
</evidence>
<dbReference type="SUPFAM" id="SSF47644">
    <property type="entry name" value="Methionine synthase domain"/>
    <property type="match status" value="1"/>
</dbReference>
<evidence type="ECO:0000256" key="9">
    <source>
        <dbReference type="ARBA" id="ARBA00022605"/>
    </source>
</evidence>
<proteinExistence type="inferred from homology"/>
<evidence type="ECO:0000256" key="10">
    <source>
        <dbReference type="ARBA" id="ARBA00022628"/>
    </source>
</evidence>
<dbReference type="AlphaFoldDB" id="A0A9D1CQ00"/>
<keyword evidence="14 19" id="KW-0862">Zinc</keyword>
<comment type="cofactor">
    <cofactor evidence="2 19">
        <name>Zn(2+)</name>
        <dbReference type="ChEBI" id="CHEBI:29105"/>
    </cofactor>
</comment>
<dbReference type="InterPro" id="IPR017215">
    <property type="entry name" value="MetH_bac"/>
</dbReference>
<dbReference type="PROSITE" id="PS50972">
    <property type="entry name" value="PTERIN_BINDING"/>
    <property type="match status" value="1"/>
</dbReference>
<comment type="function">
    <text evidence="17">Catalyzes the transfer of a methyl group from methyl-cobalamin to homocysteine, yielding enzyme-bound cob(I)alamin and methionine. Subsequently, remethylates the cofactor using methyltetrahydrofolate.</text>
</comment>
<dbReference type="PROSITE" id="PS50970">
    <property type="entry name" value="HCY"/>
    <property type="match status" value="1"/>
</dbReference>
<gene>
    <name evidence="24" type="ORF">IAB73_01795</name>
</gene>
<evidence type="ECO:0000259" key="23">
    <source>
        <dbReference type="PROSITE" id="PS51337"/>
    </source>
</evidence>
<dbReference type="InterPro" id="IPR006158">
    <property type="entry name" value="Cobalamin-bd"/>
</dbReference>